<organism evidence="6 7">
    <name type="scientific">Deinococcus indicus</name>
    <dbReference type="NCBI Taxonomy" id="223556"/>
    <lineage>
        <taxon>Bacteria</taxon>
        <taxon>Thermotogati</taxon>
        <taxon>Deinococcota</taxon>
        <taxon>Deinococci</taxon>
        <taxon>Deinococcales</taxon>
        <taxon>Deinococcaceae</taxon>
        <taxon>Deinococcus</taxon>
    </lineage>
</organism>
<dbReference type="SMART" id="SM00382">
    <property type="entry name" value="AAA"/>
    <property type="match status" value="1"/>
</dbReference>
<evidence type="ECO:0000256" key="1">
    <source>
        <dbReference type="ARBA" id="ARBA00022448"/>
    </source>
</evidence>
<dbReference type="InterPro" id="IPR003593">
    <property type="entry name" value="AAA+_ATPase"/>
</dbReference>
<dbReference type="PANTHER" id="PTHR42939:SF1">
    <property type="entry name" value="ABC TRANSPORTER ATP-BINDING PROTEIN ALBC-RELATED"/>
    <property type="match status" value="1"/>
</dbReference>
<dbReference type="OrthoDB" id="3177347at2"/>
<evidence type="ECO:0000256" key="3">
    <source>
        <dbReference type="ARBA" id="ARBA00022840"/>
    </source>
</evidence>
<dbReference type="InterPro" id="IPR051782">
    <property type="entry name" value="ABC_Transporter_VariousFunc"/>
</dbReference>
<dbReference type="PANTHER" id="PTHR42939">
    <property type="entry name" value="ABC TRANSPORTER ATP-BINDING PROTEIN ALBC-RELATED"/>
    <property type="match status" value="1"/>
</dbReference>
<sequence>MPPSSLIAPSPAGPPPSDPPPSDPALPALFVPPGPLLVAGRPLALLPGLTLRAGEVLHLHGPNGAGKTTLLRALAGEQAGVEGARIAGDVPGSRTARAATAWVSTDAPLPDDLNAGEFLHFTAALWSRPAGPLLALAGTLGLDRWLDAWPQDLSRGTRQKVALSAALGLGLPLTLLDEPFGTLDTAARAALLRAIQARAQAGGALIVTTHGDELAPLRPRTLTLDVA</sequence>
<dbReference type="EMBL" id="NHMK01000020">
    <property type="protein sequence ID" value="OWL95003.1"/>
    <property type="molecule type" value="Genomic_DNA"/>
</dbReference>
<dbReference type="AlphaFoldDB" id="A0A246BIE8"/>
<dbReference type="InterPro" id="IPR027417">
    <property type="entry name" value="P-loop_NTPase"/>
</dbReference>
<dbReference type="Pfam" id="PF00005">
    <property type="entry name" value="ABC_tran"/>
    <property type="match status" value="1"/>
</dbReference>
<evidence type="ECO:0000256" key="2">
    <source>
        <dbReference type="ARBA" id="ARBA00022741"/>
    </source>
</evidence>
<feature type="compositionally biased region" description="Pro residues" evidence="4">
    <location>
        <begin position="11"/>
        <end position="25"/>
    </location>
</feature>
<dbReference type="PROSITE" id="PS50893">
    <property type="entry name" value="ABC_TRANSPORTER_2"/>
    <property type="match status" value="1"/>
</dbReference>
<evidence type="ECO:0000256" key="4">
    <source>
        <dbReference type="SAM" id="MobiDB-lite"/>
    </source>
</evidence>
<evidence type="ECO:0000313" key="6">
    <source>
        <dbReference type="EMBL" id="OWL95003.1"/>
    </source>
</evidence>
<feature type="region of interest" description="Disordered" evidence="4">
    <location>
        <begin position="1"/>
        <end position="25"/>
    </location>
</feature>
<proteinExistence type="predicted"/>
<accession>A0A246BIE8</accession>
<dbReference type="RefSeq" id="WP_088249090.1">
    <property type="nucleotide sequence ID" value="NZ_BNAM01000003.1"/>
</dbReference>
<dbReference type="Proteomes" id="UP000197208">
    <property type="component" value="Unassembled WGS sequence"/>
</dbReference>
<keyword evidence="7" id="KW-1185">Reference proteome</keyword>
<dbReference type="Gene3D" id="3.40.50.300">
    <property type="entry name" value="P-loop containing nucleotide triphosphate hydrolases"/>
    <property type="match status" value="1"/>
</dbReference>
<evidence type="ECO:0000259" key="5">
    <source>
        <dbReference type="PROSITE" id="PS50893"/>
    </source>
</evidence>
<protein>
    <recommendedName>
        <fullName evidence="5">ABC transporter domain-containing protein</fullName>
    </recommendedName>
</protein>
<keyword evidence="3" id="KW-0067">ATP-binding</keyword>
<dbReference type="GO" id="GO:0016887">
    <property type="term" value="F:ATP hydrolysis activity"/>
    <property type="evidence" value="ECO:0007669"/>
    <property type="project" value="InterPro"/>
</dbReference>
<keyword evidence="2" id="KW-0547">Nucleotide-binding</keyword>
<dbReference type="SUPFAM" id="SSF52540">
    <property type="entry name" value="P-loop containing nucleoside triphosphate hydrolases"/>
    <property type="match status" value="1"/>
</dbReference>
<feature type="domain" description="ABC transporter" evidence="5">
    <location>
        <begin position="26"/>
        <end position="227"/>
    </location>
</feature>
<comment type="caution">
    <text evidence="6">The sequence shown here is derived from an EMBL/GenBank/DDBJ whole genome shotgun (WGS) entry which is preliminary data.</text>
</comment>
<reference evidence="6 7" key="1">
    <citation type="submission" date="2017-05" db="EMBL/GenBank/DDBJ databases">
        <title>De novo genome assembly of Deniococcus indicus strain DR1.</title>
        <authorList>
            <person name="Chauhan D."/>
            <person name="Yennamalli R.M."/>
            <person name="Priyadarshini R."/>
        </authorList>
    </citation>
    <scope>NUCLEOTIDE SEQUENCE [LARGE SCALE GENOMIC DNA]</scope>
    <source>
        <strain evidence="6 7">DR1</strain>
    </source>
</reference>
<name>A0A246BIE8_9DEIO</name>
<feature type="compositionally biased region" description="Low complexity" evidence="4">
    <location>
        <begin position="1"/>
        <end position="10"/>
    </location>
</feature>
<gene>
    <name evidence="6" type="ORF">CBQ26_13175</name>
</gene>
<keyword evidence="1" id="KW-0813">Transport</keyword>
<dbReference type="GO" id="GO:0005524">
    <property type="term" value="F:ATP binding"/>
    <property type="evidence" value="ECO:0007669"/>
    <property type="project" value="UniProtKB-KW"/>
</dbReference>
<evidence type="ECO:0000313" key="7">
    <source>
        <dbReference type="Proteomes" id="UP000197208"/>
    </source>
</evidence>
<dbReference type="InterPro" id="IPR003439">
    <property type="entry name" value="ABC_transporter-like_ATP-bd"/>
</dbReference>